<proteinExistence type="predicted"/>
<organism evidence="1 2">
    <name type="scientific">Gracilibacillus salinarum</name>
    <dbReference type="NCBI Taxonomy" id="2932255"/>
    <lineage>
        <taxon>Bacteria</taxon>
        <taxon>Bacillati</taxon>
        <taxon>Bacillota</taxon>
        <taxon>Bacilli</taxon>
        <taxon>Bacillales</taxon>
        <taxon>Bacillaceae</taxon>
        <taxon>Gracilibacillus</taxon>
    </lineage>
</organism>
<evidence type="ECO:0000313" key="2">
    <source>
        <dbReference type="Proteomes" id="UP000831537"/>
    </source>
</evidence>
<evidence type="ECO:0000313" key="1">
    <source>
        <dbReference type="EMBL" id="UOQ86197.1"/>
    </source>
</evidence>
<name>A0ABY4GSJ1_9BACI</name>
<reference evidence="1 2" key="1">
    <citation type="submission" date="2022-04" db="EMBL/GenBank/DDBJ databases">
        <title>Gracilibacillus sp. isolated from saltern.</title>
        <authorList>
            <person name="Won M."/>
            <person name="Lee C.-M."/>
            <person name="Woen H.-Y."/>
            <person name="Kwon S.-W."/>
        </authorList>
    </citation>
    <scope>NUCLEOTIDE SEQUENCE [LARGE SCALE GENOMIC DNA]</scope>
    <source>
        <strain evidence="1 2">SSPM10-3</strain>
    </source>
</reference>
<accession>A0ABY4GSJ1</accession>
<gene>
    <name evidence="1" type="ORF">MUN87_04680</name>
</gene>
<sequence>MKNVTITTKMYEETKHAKGYRSMNAKLDGKNVLTSIYSNMTAVDFIEDTIKTVVADAIDNNEGELTINVTLPAEVTLSTALETHLVDKYEADEVVSTVTFA</sequence>
<dbReference type="EMBL" id="CP095071">
    <property type="protein sequence ID" value="UOQ86197.1"/>
    <property type="molecule type" value="Genomic_DNA"/>
</dbReference>
<keyword evidence="2" id="KW-1185">Reference proteome</keyword>
<dbReference type="Proteomes" id="UP000831537">
    <property type="component" value="Chromosome"/>
</dbReference>
<protein>
    <submittedName>
        <fullName evidence="1">Uncharacterized protein</fullName>
    </submittedName>
</protein>
<dbReference type="RefSeq" id="WP_244746518.1">
    <property type="nucleotide sequence ID" value="NZ_CP095071.1"/>
</dbReference>